<accession>A0A2T7PX35</accession>
<evidence type="ECO:0000313" key="2">
    <source>
        <dbReference type="EMBL" id="PVD37985.1"/>
    </source>
</evidence>
<dbReference type="Proteomes" id="UP000245119">
    <property type="component" value="Linkage Group LG1"/>
</dbReference>
<feature type="compositionally biased region" description="Polar residues" evidence="1">
    <location>
        <begin position="1"/>
        <end position="13"/>
    </location>
</feature>
<feature type="region of interest" description="Disordered" evidence="1">
    <location>
        <begin position="1"/>
        <end position="32"/>
    </location>
</feature>
<sequence>MKESAGTQTSIQLNGRILTPDVENKENQNGEQTAPYALERHDALHYPRVFVLRGPRSHGDTVTARPAFPADPRVVLRAGCVVSNAKGDNKI</sequence>
<keyword evidence="3" id="KW-1185">Reference proteome</keyword>
<protein>
    <submittedName>
        <fullName evidence="2">Uncharacterized protein</fullName>
    </submittedName>
</protein>
<dbReference type="EMBL" id="PZQS01000001">
    <property type="protein sequence ID" value="PVD37985.1"/>
    <property type="molecule type" value="Genomic_DNA"/>
</dbReference>
<evidence type="ECO:0000313" key="3">
    <source>
        <dbReference type="Proteomes" id="UP000245119"/>
    </source>
</evidence>
<comment type="caution">
    <text evidence="2">The sequence shown here is derived from an EMBL/GenBank/DDBJ whole genome shotgun (WGS) entry which is preliminary data.</text>
</comment>
<name>A0A2T7PX35_POMCA</name>
<evidence type="ECO:0000256" key="1">
    <source>
        <dbReference type="SAM" id="MobiDB-lite"/>
    </source>
</evidence>
<dbReference type="AlphaFoldDB" id="A0A2T7PX35"/>
<reference evidence="2 3" key="1">
    <citation type="submission" date="2018-04" db="EMBL/GenBank/DDBJ databases">
        <title>The genome of golden apple snail Pomacea canaliculata provides insight into stress tolerance and invasive adaptation.</title>
        <authorList>
            <person name="Liu C."/>
            <person name="Liu B."/>
            <person name="Ren Y."/>
            <person name="Zhang Y."/>
            <person name="Wang H."/>
            <person name="Li S."/>
            <person name="Jiang F."/>
            <person name="Yin L."/>
            <person name="Zhang G."/>
            <person name="Qian W."/>
            <person name="Fan W."/>
        </authorList>
    </citation>
    <scope>NUCLEOTIDE SEQUENCE [LARGE SCALE GENOMIC DNA]</scope>
    <source>
        <strain evidence="2">SZHN2017</strain>
        <tissue evidence="2">Muscle</tissue>
    </source>
</reference>
<gene>
    <name evidence="2" type="ORF">C0Q70_00587</name>
</gene>
<organism evidence="2 3">
    <name type="scientific">Pomacea canaliculata</name>
    <name type="common">Golden apple snail</name>
    <dbReference type="NCBI Taxonomy" id="400727"/>
    <lineage>
        <taxon>Eukaryota</taxon>
        <taxon>Metazoa</taxon>
        <taxon>Spiralia</taxon>
        <taxon>Lophotrochozoa</taxon>
        <taxon>Mollusca</taxon>
        <taxon>Gastropoda</taxon>
        <taxon>Caenogastropoda</taxon>
        <taxon>Architaenioglossa</taxon>
        <taxon>Ampullarioidea</taxon>
        <taxon>Ampullariidae</taxon>
        <taxon>Pomacea</taxon>
    </lineage>
</organism>
<proteinExistence type="predicted"/>